<accession>A0A8E2F8J9</accession>
<evidence type="ECO:0000313" key="2">
    <source>
        <dbReference type="Proteomes" id="UP000250140"/>
    </source>
</evidence>
<dbReference type="EMBL" id="KV748868">
    <property type="protein sequence ID" value="OCL12535.1"/>
    <property type="molecule type" value="Genomic_DNA"/>
</dbReference>
<organism evidence="1 2">
    <name type="scientific">Glonium stellatum</name>
    <dbReference type="NCBI Taxonomy" id="574774"/>
    <lineage>
        <taxon>Eukaryota</taxon>
        <taxon>Fungi</taxon>
        <taxon>Dikarya</taxon>
        <taxon>Ascomycota</taxon>
        <taxon>Pezizomycotina</taxon>
        <taxon>Dothideomycetes</taxon>
        <taxon>Pleosporomycetidae</taxon>
        <taxon>Gloniales</taxon>
        <taxon>Gloniaceae</taxon>
        <taxon>Glonium</taxon>
    </lineage>
</organism>
<name>A0A8E2F8J9_9PEZI</name>
<evidence type="ECO:0000313" key="1">
    <source>
        <dbReference type="EMBL" id="OCL12535.1"/>
    </source>
</evidence>
<reference evidence="1 2" key="1">
    <citation type="journal article" date="2016" name="Nat. Commun.">
        <title>Ectomycorrhizal ecology is imprinted in the genome of the dominant symbiotic fungus Cenococcum geophilum.</title>
        <authorList>
            <consortium name="DOE Joint Genome Institute"/>
            <person name="Peter M."/>
            <person name="Kohler A."/>
            <person name="Ohm R.A."/>
            <person name="Kuo A."/>
            <person name="Krutzmann J."/>
            <person name="Morin E."/>
            <person name="Arend M."/>
            <person name="Barry K.W."/>
            <person name="Binder M."/>
            <person name="Choi C."/>
            <person name="Clum A."/>
            <person name="Copeland A."/>
            <person name="Grisel N."/>
            <person name="Haridas S."/>
            <person name="Kipfer T."/>
            <person name="LaButti K."/>
            <person name="Lindquist E."/>
            <person name="Lipzen A."/>
            <person name="Maire R."/>
            <person name="Meier B."/>
            <person name="Mihaltcheva S."/>
            <person name="Molinier V."/>
            <person name="Murat C."/>
            <person name="Poggeler S."/>
            <person name="Quandt C.A."/>
            <person name="Sperisen C."/>
            <person name="Tritt A."/>
            <person name="Tisserant E."/>
            <person name="Crous P.W."/>
            <person name="Henrissat B."/>
            <person name="Nehls U."/>
            <person name="Egli S."/>
            <person name="Spatafora J.W."/>
            <person name="Grigoriev I.V."/>
            <person name="Martin F.M."/>
        </authorList>
    </citation>
    <scope>NUCLEOTIDE SEQUENCE [LARGE SCALE GENOMIC DNA]</scope>
    <source>
        <strain evidence="1 2">CBS 207.34</strain>
    </source>
</reference>
<keyword evidence="2" id="KW-1185">Reference proteome</keyword>
<sequence length="160" mass="18928">MYFSFRWRHWHTVNWREMTVEARLICPRPQSFPVRSRRKFYLTDQHSQSGLKRIRAHVCSVKNCKDKYFSLHDISYVAKSPSTAQGSGYTKAGMIYAKTILLHWNTSSLLFLFPELSPLILRPFHPPRLNYYLISYSHVLHTLPTLAYYRTDIHMKSSTS</sequence>
<protein>
    <submittedName>
        <fullName evidence="1">Uncharacterized protein</fullName>
    </submittedName>
</protein>
<dbReference type="Proteomes" id="UP000250140">
    <property type="component" value="Unassembled WGS sequence"/>
</dbReference>
<dbReference type="AlphaFoldDB" id="A0A8E2F8J9"/>
<gene>
    <name evidence="1" type="ORF">AOQ84DRAFT_151224</name>
</gene>
<proteinExistence type="predicted"/>